<dbReference type="EMBL" id="CACVKT020000743">
    <property type="protein sequence ID" value="CAC5362513.1"/>
    <property type="molecule type" value="Genomic_DNA"/>
</dbReference>
<evidence type="ECO:0000256" key="1">
    <source>
        <dbReference type="SAM" id="MobiDB-lite"/>
    </source>
</evidence>
<protein>
    <submittedName>
        <fullName evidence="3">Uncharacterized protein</fullName>
    </submittedName>
</protein>
<dbReference type="OrthoDB" id="10474863at2759"/>
<feature type="transmembrane region" description="Helical" evidence="2">
    <location>
        <begin position="223"/>
        <end position="243"/>
    </location>
</feature>
<reference evidence="3 4" key="1">
    <citation type="submission" date="2020-06" db="EMBL/GenBank/DDBJ databases">
        <authorList>
            <person name="Li R."/>
            <person name="Bekaert M."/>
        </authorList>
    </citation>
    <scope>NUCLEOTIDE SEQUENCE [LARGE SCALE GENOMIC DNA]</scope>
    <source>
        <strain evidence="4">wild</strain>
    </source>
</reference>
<evidence type="ECO:0000313" key="4">
    <source>
        <dbReference type="Proteomes" id="UP000507470"/>
    </source>
</evidence>
<feature type="region of interest" description="Disordered" evidence="1">
    <location>
        <begin position="248"/>
        <end position="281"/>
    </location>
</feature>
<keyword evidence="2" id="KW-1133">Transmembrane helix</keyword>
<name>A0A6J8A7L3_MYTCO</name>
<organism evidence="3 4">
    <name type="scientific">Mytilus coruscus</name>
    <name type="common">Sea mussel</name>
    <dbReference type="NCBI Taxonomy" id="42192"/>
    <lineage>
        <taxon>Eukaryota</taxon>
        <taxon>Metazoa</taxon>
        <taxon>Spiralia</taxon>
        <taxon>Lophotrochozoa</taxon>
        <taxon>Mollusca</taxon>
        <taxon>Bivalvia</taxon>
        <taxon>Autobranchia</taxon>
        <taxon>Pteriomorphia</taxon>
        <taxon>Mytilida</taxon>
        <taxon>Mytiloidea</taxon>
        <taxon>Mytilidae</taxon>
        <taxon>Mytilinae</taxon>
        <taxon>Mytilus</taxon>
    </lineage>
</organism>
<keyword evidence="4" id="KW-1185">Reference proteome</keyword>
<keyword evidence="2" id="KW-0472">Membrane</keyword>
<evidence type="ECO:0000313" key="3">
    <source>
        <dbReference type="EMBL" id="CAC5362513.1"/>
    </source>
</evidence>
<gene>
    <name evidence="3" type="ORF">MCOR_4250</name>
</gene>
<keyword evidence="2" id="KW-0812">Transmembrane</keyword>
<evidence type="ECO:0000256" key="2">
    <source>
        <dbReference type="SAM" id="Phobius"/>
    </source>
</evidence>
<accession>A0A6J8A7L3</accession>
<sequence>MKFPISSFSSALTLYKILSFPHPISQKNTTKASQILDLPNYIAITPNHRHFTTFNYETLCNCDVDRYITCDVSLPIQTIKTSDCIFALLYDNKSVIFHQCNFRLLPELTKSNIFELSPASIILTNAKEVTLKCPNKTSTLPGCQFCIQNIPCSCTLQTSTITYHPRLVNCQEKLQEPSDIKDHLNLKKIAKSAKKDETIFQNLAEPLLDGQITLDSNWPDTNGYLAIASITIGGISFVVLDKMNTRGSRKKRKAATKTTTLEATTRQEETQPPIVPDPVPNHLSTLEGVAVMDPYISYYKSTR</sequence>
<proteinExistence type="predicted"/>
<dbReference type="Proteomes" id="UP000507470">
    <property type="component" value="Unassembled WGS sequence"/>
</dbReference>
<dbReference type="AlphaFoldDB" id="A0A6J8A7L3"/>